<keyword evidence="2" id="KW-1185">Reference proteome</keyword>
<dbReference type="Gene3D" id="2.30.110.10">
    <property type="entry name" value="Electron Transport, Fmn-binding Protein, Chain A"/>
    <property type="match status" value="1"/>
</dbReference>
<protein>
    <submittedName>
        <fullName evidence="1">Nitroreductase family deazaflavin-dependent oxidoreductase</fullName>
    </submittedName>
</protein>
<gene>
    <name evidence="1" type="ORF">HGB38_00720</name>
</gene>
<name>A0A7X6KZ03_9NOCA</name>
<proteinExistence type="predicted"/>
<dbReference type="NCBIfam" id="TIGR00026">
    <property type="entry name" value="hi_GC_TIGR00026"/>
    <property type="match status" value="1"/>
</dbReference>
<evidence type="ECO:0000313" key="1">
    <source>
        <dbReference type="EMBL" id="NKY24766.1"/>
    </source>
</evidence>
<evidence type="ECO:0000313" key="2">
    <source>
        <dbReference type="Proteomes" id="UP000540698"/>
    </source>
</evidence>
<dbReference type="GO" id="GO:0016491">
    <property type="term" value="F:oxidoreductase activity"/>
    <property type="evidence" value="ECO:0007669"/>
    <property type="project" value="InterPro"/>
</dbReference>
<sequence>MVLPHALANFNRHVTNPTAGLVAGRAPGFGIVLHKGRKSGRSYRTPVMVFEQDGAYRIALTYGRNVDWVKNISAAGTFALETRGHLVELTDPVVRRDPSAAWAPVGVRQVLKTISADYYVESRPVG</sequence>
<dbReference type="Proteomes" id="UP000540698">
    <property type="component" value="Unassembled WGS sequence"/>
</dbReference>
<reference evidence="1 2" key="1">
    <citation type="submission" date="2020-04" db="EMBL/GenBank/DDBJ databases">
        <title>MicrobeNet Type strains.</title>
        <authorList>
            <person name="Nicholson A.C."/>
        </authorList>
    </citation>
    <scope>NUCLEOTIDE SEQUENCE [LARGE SCALE GENOMIC DNA]</scope>
    <source>
        <strain evidence="1 2">DSM 44956</strain>
    </source>
</reference>
<dbReference type="AlphaFoldDB" id="A0A7X6KZ03"/>
<dbReference type="RefSeq" id="WP_062972802.1">
    <property type="nucleotide sequence ID" value="NZ_JAAXOS010000001.1"/>
</dbReference>
<organism evidence="1 2">
    <name type="scientific">Nocardia gamkensis</name>
    <dbReference type="NCBI Taxonomy" id="352869"/>
    <lineage>
        <taxon>Bacteria</taxon>
        <taxon>Bacillati</taxon>
        <taxon>Actinomycetota</taxon>
        <taxon>Actinomycetes</taxon>
        <taxon>Mycobacteriales</taxon>
        <taxon>Nocardiaceae</taxon>
        <taxon>Nocardia</taxon>
    </lineage>
</organism>
<accession>A0A7X6KZ03</accession>
<comment type="caution">
    <text evidence="1">The sequence shown here is derived from an EMBL/GenBank/DDBJ whole genome shotgun (WGS) entry which is preliminary data.</text>
</comment>
<dbReference type="Pfam" id="PF04075">
    <property type="entry name" value="F420H2_quin_red"/>
    <property type="match status" value="1"/>
</dbReference>
<dbReference type="InterPro" id="IPR004378">
    <property type="entry name" value="F420H2_quin_Rdtase"/>
</dbReference>
<dbReference type="InterPro" id="IPR012349">
    <property type="entry name" value="Split_barrel_FMN-bd"/>
</dbReference>
<dbReference type="EMBL" id="JAAXOS010000001">
    <property type="protein sequence ID" value="NKY24766.1"/>
    <property type="molecule type" value="Genomic_DNA"/>
</dbReference>